<dbReference type="EMBL" id="SMFQ01000003">
    <property type="protein sequence ID" value="TCJ87293.1"/>
    <property type="molecule type" value="Genomic_DNA"/>
</dbReference>
<sequence length="112" mass="12269">MKQRNIYSNIDSKIDSNKNISKDNDKHNEKHDVKKGDTECDIELIVKGLMSVGLMLITVGLGSVLFTKLQNDESASLVIGGLFVVGACIVLTAKNYMSLVTLKQADKKLKVS</sequence>
<organism evidence="3 4">
    <name type="scientific">Cocleimonas flava</name>
    <dbReference type="NCBI Taxonomy" id="634765"/>
    <lineage>
        <taxon>Bacteria</taxon>
        <taxon>Pseudomonadati</taxon>
        <taxon>Pseudomonadota</taxon>
        <taxon>Gammaproteobacteria</taxon>
        <taxon>Thiotrichales</taxon>
        <taxon>Thiotrichaceae</taxon>
        <taxon>Cocleimonas</taxon>
    </lineage>
</organism>
<dbReference type="Proteomes" id="UP000294887">
    <property type="component" value="Unassembled WGS sequence"/>
</dbReference>
<feature type="compositionally biased region" description="Basic and acidic residues" evidence="1">
    <location>
        <begin position="12"/>
        <end position="33"/>
    </location>
</feature>
<proteinExistence type="predicted"/>
<evidence type="ECO:0000256" key="2">
    <source>
        <dbReference type="SAM" id="Phobius"/>
    </source>
</evidence>
<keyword evidence="2" id="KW-0812">Transmembrane</keyword>
<keyword evidence="2" id="KW-0472">Membrane</keyword>
<reference evidence="3 4" key="1">
    <citation type="submission" date="2019-03" db="EMBL/GenBank/DDBJ databases">
        <title>Genomic Encyclopedia of Type Strains, Phase IV (KMG-IV): sequencing the most valuable type-strain genomes for metagenomic binning, comparative biology and taxonomic classification.</title>
        <authorList>
            <person name="Goeker M."/>
        </authorList>
    </citation>
    <scope>NUCLEOTIDE SEQUENCE [LARGE SCALE GENOMIC DNA]</scope>
    <source>
        <strain evidence="3 4">DSM 24830</strain>
    </source>
</reference>
<comment type="caution">
    <text evidence="3">The sequence shown here is derived from an EMBL/GenBank/DDBJ whole genome shotgun (WGS) entry which is preliminary data.</text>
</comment>
<dbReference type="RefSeq" id="WP_131905583.1">
    <property type="nucleotide sequence ID" value="NZ_BAAAFU010000004.1"/>
</dbReference>
<feature type="transmembrane region" description="Helical" evidence="2">
    <location>
        <begin position="44"/>
        <end position="69"/>
    </location>
</feature>
<evidence type="ECO:0000313" key="4">
    <source>
        <dbReference type="Proteomes" id="UP000294887"/>
    </source>
</evidence>
<feature type="transmembrane region" description="Helical" evidence="2">
    <location>
        <begin position="75"/>
        <end position="93"/>
    </location>
</feature>
<feature type="region of interest" description="Disordered" evidence="1">
    <location>
        <begin position="1"/>
        <end position="33"/>
    </location>
</feature>
<keyword evidence="2" id="KW-1133">Transmembrane helix</keyword>
<gene>
    <name evidence="3" type="ORF">EV695_1801</name>
</gene>
<dbReference type="AlphaFoldDB" id="A0A4R1F0I9"/>
<keyword evidence="4" id="KW-1185">Reference proteome</keyword>
<feature type="compositionally biased region" description="Polar residues" evidence="1">
    <location>
        <begin position="1"/>
        <end position="11"/>
    </location>
</feature>
<accession>A0A4R1F0I9</accession>
<name>A0A4R1F0I9_9GAMM</name>
<evidence type="ECO:0000256" key="1">
    <source>
        <dbReference type="SAM" id="MobiDB-lite"/>
    </source>
</evidence>
<evidence type="ECO:0000313" key="3">
    <source>
        <dbReference type="EMBL" id="TCJ87293.1"/>
    </source>
</evidence>
<protein>
    <submittedName>
        <fullName evidence="3">Uncharacterized protein</fullName>
    </submittedName>
</protein>